<keyword evidence="2" id="KW-1185">Reference proteome</keyword>
<reference evidence="1 2" key="2">
    <citation type="journal article" date="2021" name="Genomics">
        <title>High-quality reference genome for Clonorchis sinensis.</title>
        <authorList>
            <person name="Young N.D."/>
            <person name="Stroehlein A.J."/>
            <person name="Kinkar L."/>
            <person name="Wang T."/>
            <person name="Sohn W.M."/>
            <person name="Chang B.C.H."/>
            <person name="Kaur P."/>
            <person name="Weisz D."/>
            <person name="Dudchenko O."/>
            <person name="Aiden E.L."/>
            <person name="Korhonen P.K."/>
            <person name="Gasser R.B."/>
        </authorList>
    </citation>
    <scope>NUCLEOTIDE SEQUENCE [LARGE SCALE GENOMIC DNA]</scope>
    <source>
        <strain evidence="1">Cs-k2</strain>
    </source>
</reference>
<sequence>MDFFHSQLQTKLLEYTSCALPSNVVNNAQCTVSTRSLKTNMENPVSRMRWHGTLPRKVSESNINRGFPHCYGALLDELPLQGLADNYKKTADFDQKLAPNLTKDSSPNEVCEPMNLRTDDVASYGEEALKDRLPSSESRLTEEGFRCGAVHLGTPTEQLQTIEQGSKTLICISFTKPNIHLLLERVFLNFSGYSLTVTQMRANATKRLHKFRNRSHFSIDGSGFTRRLKHYRSKTPGLSVHCFGPDSSLLTGARSSHEETGPYCSVAVCIPRRPLELYWGCPRDTHRVSHTRLTKDSAGFQVSLPKNQICFQMNVFVKISTIWVQVEHKVDENLGIAPTYPRGSETGRGLSKNFQQP</sequence>
<reference evidence="1 2" key="1">
    <citation type="journal article" date="2018" name="Biotechnol. Adv.">
        <title>Improved genomic resources and new bioinformatic workflow for the carcinogenic parasite Clonorchis sinensis: Biotechnological implications.</title>
        <authorList>
            <person name="Wang D."/>
            <person name="Korhonen P.K."/>
            <person name="Gasser R.B."/>
            <person name="Young N.D."/>
        </authorList>
    </citation>
    <scope>NUCLEOTIDE SEQUENCE [LARGE SCALE GENOMIC DNA]</scope>
    <source>
        <strain evidence="1">Cs-k2</strain>
    </source>
</reference>
<accession>A0A3R7CFD1</accession>
<gene>
    <name evidence="1" type="ORF">CSKR_102741</name>
</gene>
<dbReference type="EMBL" id="NIRI02000077">
    <property type="protein sequence ID" value="KAG5441163.1"/>
    <property type="molecule type" value="Genomic_DNA"/>
</dbReference>
<dbReference type="AlphaFoldDB" id="A0A3R7CFD1"/>
<dbReference type="InParanoid" id="A0A3R7CFD1"/>
<proteinExistence type="predicted"/>
<evidence type="ECO:0000313" key="1">
    <source>
        <dbReference type="EMBL" id="KAG5441163.1"/>
    </source>
</evidence>
<comment type="caution">
    <text evidence="1">The sequence shown here is derived from an EMBL/GenBank/DDBJ whole genome shotgun (WGS) entry which is preliminary data.</text>
</comment>
<protein>
    <submittedName>
        <fullName evidence="1">Uncharacterized protein</fullName>
    </submittedName>
</protein>
<name>A0A3R7CFD1_CLOSI</name>
<evidence type="ECO:0000313" key="2">
    <source>
        <dbReference type="Proteomes" id="UP000286415"/>
    </source>
</evidence>
<organism evidence="1 2">
    <name type="scientific">Clonorchis sinensis</name>
    <name type="common">Chinese liver fluke</name>
    <dbReference type="NCBI Taxonomy" id="79923"/>
    <lineage>
        <taxon>Eukaryota</taxon>
        <taxon>Metazoa</taxon>
        <taxon>Spiralia</taxon>
        <taxon>Lophotrochozoa</taxon>
        <taxon>Platyhelminthes</taxon>
        <taxon>Trematoda</taxon>
        <taxon>Digenea</taxon>
        <taxon>Opisthorchiida</taxon>
        <taxon>Opisthorchiata</taxon>
        <taxon>Opisthorchiidae</taxon>
        <taxon>Clonorchis</taxon>
    </lineage>
</organism>
<dbReference type="Proteomes" id="UP000286415">
    <property type="component" value="Unassembled WGS sequence"/>
</dbReference>